<keyword evidence="4" id="KW-1185">Reference proteome</keyword>
<proteinExistence type="predicted"/>
<dbReference type="EMBL" id="CP104562">
    <property type="protein sequence ID" value="UXH77594.1"/>
    <property type="molecule type" value="Genomic_DNA"/>
</dbReference>
<dbReference type="PROSITE" id="PS51186">
    <property type="entry name" value="GNAT"/>
    <property type="match status" value="1"/>
</dbReference>
<dbReference type="InterPro" id="IPR016181">
    <property type="entry name" value="Acyl_CoA_acyltransferase"/>
</dbReference>
<dbReference type="RefSeq" id="WP_261757345.1">
    <property type="nucleotide sequence ID" value="NZ_CP104562.2"/>
</dbReference>
<gene>
    <name evidence="3" type="ORF">N4261_21815</name>
</gene>
<dbReference type="Pfam" id="PF13302">
    <property type="entry name" value="Acetyltransf_3"/>
    <property type="match status" value="1"/>
</dbReference>
<evidence type="ECO:0000256" key="1">
    <source>
        <dbReference type="SAM" id="MobiDB-lite"/>
    </source>
</evidence>
<accession>A0ABY6AWM4</accession>
<name>A0ABY6AWM4_9BURK</name>
<evidence type="ECO:0000259" key="2">
    <source>
        <dbReference type="PROSITE" id="PS51186"/>
    </source>
</evidence>
<organism evidence="3 4">
    <name type="scientific">Roseateles amylovorans</name>
    <dbReference type="NCBI Taxonomy" id="2978473"/>
    <lineage>
        <taxon>Bacteria</taxon>
        <taxon>Pseudomonadati</taxon>
        <taxon>Pseudomonadota</taxon>
        <taxon>Betaproteobacteria</taxon>
        <taxon>Burkholderiales</taxon>
        <taxon>Sphaerotilaceae</taxon>
        <taxon>Roseateles</taxon>
    </lineage>
</organism>
<sequence length="198" mass="21974">MNPASPSLPSPPTIDTRSTTDPHPPAPRLHAPPLILEPLTADQAEPMFEVLSERSLYAYLDDEPPASVAALREVYRRRERGRSPDGSELWFNWLLTLPDAGWVGFVQASMTDPQSCWIGYLLSSAVQGRGHATRAVARMVAHLRSHHGAERLLASVERANRPSIALLERLEFSLASPEEHAMHGLGPTEQLYVRFLAR</sequence>
<feature type="region of interest" description="Disordered" evidence="1">
    <location>
        <begin position="1"/>
        <end position="32"/>
    </location>
</feature>
<reference evidence="3" key="1">
    <citation type="submission" date="2022-10" db="EMBL/GenBank/DDBJ databases">
        <title>Characterization and whole genome sequencing of a new Roseateles species, isolated from fresh water.</title>
        <authorList>
            <person name="Guliayeva D.Y."/>
            <person name="Akhremchuk A.E."/>
            <person name="Sikolenko M.A."/>
            <person name="Valentovich L.N."/>
            <person name="Sidarenka A.V."/>
        </authorList>
    </citation>
    <scope>NUCLEOTIDE SEQUENCE</scope>
    <source>
        <strain evidence="3">BIM B-1768</strain>
    </source>
</reference>
<dbReference type="PANTHER" id="PTHR43792">
    <property type="entry name" value="GNAT FAMILY, PUTATIVE (AFU_ORTHOLOGUE AFUA_3G00765)-RELATED-RELATED"/>
    <property type="match status" value="1"/>
</dbReference>
<dbReference type="SUPFAM" id="SSF55729">
    <property type="entry name" value="Acyl-CoA N-acyltransferases (Nat)"/>
    <property type="match status" value="1"/>
</dbReference>
<dbReference type="Gene3D" id="3.40.630.30">
    <property type="match status" value="1"/>
</dbReference>
<evidence type="ECO:0000313" key="4">
    <source>
        <dbReference type="Proteomes" id="UP001064933"/>
    </source>
</evidence>
<feature type="domain" description="N-acetyltransferase" evidence="2">
    <location>
        <begin position="34"/>
        <end position="198"/>
    </location>
</feature>
<feature type="compositionally biased region" description="Pro residues" evidence="1">
    <location>
        <begin position="1"/>
        <end position="12"/>
    </location>
</feature>
<dbReference type="Proteomes" id="UP001064933">
    <property type="component" value="Chromosome"/>
</dbReference>
<dbReference type="InterPro" id="IPR000182">
    <property type="entry name" value="GNAT_dom"/>
</dbReference>
<evidence type="ECO:0000313" key="3">
    <source>
        <dbReference type="EMBL" id="UXH77594.1"/>
    </source>
</evidence>
<dbReference type="InterPro" id="IPR051531">
    <property type="entry name" value="N-acetyltransferase"/>
</dbReference>
<protein>
    <submittedName>
        <fullName evidence="3">GNAT family N-acetyltransferase</fullName>
    </submittedName>
</protein>